<feature type="compositionally biased region" description="Basic and acidic residues" evidence="1">
    <location>
        <begin position="179"/>
        <end position="188"/>
    </location>
</feature>
<sequence>MTSTIRKYGRRAPKQAPALKFARLFTGKVPAHPAAADYLARLAAWEMRGNDVAGDCVAVTWANVRRLLTFILGAEYYPTQDEVWAVYKTQNPGFDPNGTAETNGPGSSHDNGMDIQTLLEYLVKHGGPDGKKALAFAKVDPSSPDEVKAAIAIFGFVWTGIVVQAANMTDFDSGKPWDYHRSSPDDGGHSVITGGYGAAGPGPLGGDERFITWAEETSFTDAYWRRKVEEAWVVIFPEHLTHPAFLAGVDLAALAADYTALTGKPFPAVVPPAPTPVPSPPPSPTPSADPRLVQVVALVNEWAHDNNVPTITKGL</sequence>
<organism evidence="2 3">
    <name type="scientific">Streptomyces olivochromogenes</name>
    <dbReference type="NCBI Taxonomy" id="1963"/>
    <lineage>
        <taxon>Bacteria</taxon>
        <taxon>Bacillati</taxon>
        <taxon>Actinomycetota</taxon>
        <taxon>Actinomycetes</taxon>
        <taxon>Kitasatosporales</taxon>
        <taxon>Streptomycetaceae</taxon>
        <taxon>Streptomyces</taxon>
    </lineage>
</organism>
<dbReference type="AlphaFoldDB" id="A0A250VTB7"/>
<dbReference type="EMBL" id="BDQI01000034">
    <property type="protein sequence ID" value="GAX57344.1"/>
    <property type="molecule type" value="Genomic_DNA"/>
</dbReference>
<dbReference type="SUPFAM" id="SSF54001">
    <property type="entry name" value="Cysteine proteinases"/>
    <property type="match status" value="1"/>
</dbReference>
<protein>
    <submittedName>
        <fullName evidence="2">Uncharacterized protein</fullName>
    </submittedName>
</protein>
<evidence type="ECO:0000256" key="1">
    <source>
        <dbReference type="SAM" id="MobiDB-lite"/>
    </source>
</evidence>
<dbReference type="InterPro" id="IPR038765">
    <property type="entry name" value="Papain-like_cys_pep_sf"/>
</dbReference>
<name>A0A250VTB7_STROL</name>
<dbReference type="Proteomes" id="UP000217446">
    <property type="component" value="Unassembled WGS sequence"/>
</dbReference>
<dbReference type="STRING" id="1963.AQJ27_44760"/>
<proteinExistence type="predicted"/>
<comment type="caution">
    <text evidence="2">The sequence shown here is derived from an EMBL/GenBank/DDBJ whole genome shotgun (WGS) entry which is preliminary data.</text>
</comment>
<dbReference type="RefSeq" id="WP_067382863.1">
    <property type="nucleotide sequence ID" value="NZ_BDQI01000034.1"/>
</dbReference>
<gene>
    <name evidence="2" type="ORF">SO3561_08914</name>
</gene>
<evidence type="ECO:0000313" key="3">
    <source>
        <dbReference type="Proteomes" id="UP000217446"/>
    </source>
</evidence>
<feature type="region of interest" description="Disordered" evidence="1">
    <location>
        <begin position="179"/>
        <end position="198"/>
    </location>
</feature>
<evidence type="ECO:0000313" key="2">
    <source>
        <dbReference type="EMBL" id="GAX57344.1"/>
    </source>
</evidence>
<reference evidence="3" key="1">
    <citation type="submission" date="2017-05" db="EMBL/GenBank/DDBJ databases">
        <title>Streptomyces olivochromogenes NBRC 3561 whole genome shotgun sequence.</title>
        <authorList>
            <person name="Dohra H."/>
            <person name="Kodani S."/>
        </authorList>
    </citation>
    <scope>NUCLEOTIDE SEQUENCE [LARGE SCALE GENOMIC DNA]</scope>
    <source>
        <strain evidence="3">NBRC 3561</strain>
    </source>
</reference>
<keyword evidence="3" id="KW-1185">Reference proteome</keyword>
<accession>A0A250VTB7</accession>